<organism evidence="2 3">
    <name type="scientific">Gimesia alba</name>
    <dbReference type="NCBI Taxonomy" id="2527973"/>
    <lineage>
        <taxon>Bacteria</taxon>
        <taxon>Pseudomonadati</taxon>
        <taxon>Planctomycetota</taxon>
        <taxon>Planctomycetia</taxon>
        <taxon>Planctomycetales</taxon>
        <taxon>Planctomycetaceae</taxon>
        <taxon>Gimesia</taxon>
    </lineage>
</organism>
<dbReference type="KEGG" id="gaz:Pan241w_58340"/>
<sequence>MYTIHGYHKKANCEYAGREGEAVEISSADGSIDHAILCFPELQKLLRFRQSQLEKKNGSSQNVNSPESKKS</sequence>
<evidence type="ECO:0000256" key="1">
    <source>
        <dbReference type="SAM" id="MobiDB-lite"/>
    </source>
</evidence>
<keyword evidence="3" id="KW-1185">Reference proteome</keyword>
<dbReference type="OrthoDB" id="297027at2"/>
<name>A0A517RPA6_9PLAN</name>
<proteinExistence type="predicted"/>
<evidence type="ECO:0000313" key="3">
    <source>
        <dbReference type="Proteomes" id="UP000317171"/>
    </source>
</evidence>
<accession>A0A517RPA6</accession>
<dbReference type="Proteomes" id="UP000317171">
    <property type="component" value="Chromosome"/>
</dbReference>
<dbReference type="RefSeq" id="WP_145222608.1">
    <property type="nucleotide sequence ID" value="NZ_CP036269.1"/>
</dbReference>
<feature type="compositionally biased region" description="Polar residues" evidence="1">
    <location>
        <begin position="58"/>
        <end position="71"/>
    </location>
</feature>
<protein>
    <submittedName>
        <fullName evidence="2">Uncharacterized protein</fullName>
    </submittedName>
</protein>
<feature type="region of interest" description="Disordered" evidence="1">
    <location>
        <begin position="52"/>
        <end position="71"/>
    </location>
</feature>
<dbReference type="AlphaFoldDB" id="A0A517RPA6"/>
<dbReference type="EMBL" id="CP036269">
    <property type="protein sequence ID" value="QDT45707.1"/>
    <property type="molecule type" value="Genomic_DNA"/>
</dbReference>
<gene>
    <name evidence="2" type="ORF">Pan241w_58340</name>
</gene>
<reference evidence="2 3" key="1">
    <citation type="submission" date="2019-02" db="EMBL/GenBank/DDBJ databases">
        <title>Deep-cultivation of Planctomycetes and their phenomic and genomic characterization uncovers novel biology.</title>
        <authorList>
            <person name="Wiegand S."/>
            <person name="Jogler M."/>
            <person name="Boedeker C."/>
            <person name="Pinto D."/>
            <person name="Vollmers J."/>
            <person name="Rivas-Marin E."/>
            <person name="Kohn T."/>
            <person name="Peeters S.H."/>
            <person name="Heuer A."/>
            <person name="Rast P."/>
            <person name="Oberbeckmann S."/>
            <person name="Bunk B."/>
            <person name="Jeske O."/>
            <person name="Meyerdierks A."/>
            <person name="Storesund J.E."/>
            <person name="Kallscheuer N."/>
            <person name="Luecker S."/>
            <person name="Lage O.M."/>
            <person name="Pohl T."/>
            <person name="Merkel B.J."/>
            <person name="Hornburger P."/>
            <person name="Mueller R.-W."/>
            <person name="Bruemmer F."/>
            <person name="Labrenz M."/>
            <person name="Spormann A.M."/>
            <person name="Op den Camp H."/>
            <person name="Overmann J."/>
            <person name="Amann R."/>
            <person name="Jetten M.S.M."/>
            <person name="Mascher T."/>
            <person name="Medema M.H."/>
            <person name="Devos D.P."/>
            <person name="Kaster A.-K."/>
            <person name="Ovreas L."/>
            <person name="Rohde M."/>
            <person name="Galperin M.Y."/>
            <person name="Jogler C."/>
        </authorList>
    </citation>
    <scope>NUCLEOTIDE SEQUENCE [LARGE SCALE GENOMIC DNA]</scope>
    <source>
        <strain evidence="2 3">Pan241w</strain>
    </source>
</reference>
<evidence type="ECO:0000313" key="2">
    <source>
        <dbReference type="EMBL" id="QDT45707.1"/>
    </source>
</evidence>